<organism evidence="1">
    <name type="scientific">marine metagenome</name>
    <dbReference type="NCBI Taxonomy" id="408172"/>
    <lineage>
        <taxon>unclassified sequences</taxon>
        <taxon>metagenomes</taxon>
        <taxon>ecological metagenomes</taxon>
    </lineage>
</organism>
<accession>A0A382RX97</accession>
<evidence type="ECO:0000313" key="1">
    <source>
        <dbReference type="EMBL" id="SVD01795.1"/>
    </source>
</evidence>
<sequence length="199" mass="21368">MLQRCGWLGVLTLSMGMLCLASEAAAQSGLLPDERARETGRIEKGANFGPVLESYGSFFTFDDQELVTPDTVYKIVFDTNSTTERGGMNPQINSAARFLNMHVGSGVPKENVHAAVVLYGPATHDALSNDAHQARFGVDNPNIPLIEALAEAGVPVYVCVQSANSLGIRPDEIEAPARMILSGLTALVKLQADGYQRVY</sequence>
<dbReference type="AlphaFoldDB" id="A0A382RX97"/>
<proteinExistence type="predicted"/>
<protein>
    <submittedName>
        <fullName evidence="1">Uncharacterized protein</fullName>
    </submittedName>
</protein>
<dbReference type="Pfam" id="PF02635">
    <property type="entry name" value="DsrE"/>
    <property type="match status" value="1"/>
</dbReference>
<dbReference type="Gene3D" id="3.40.1260.10">
    <property type="entry name" value="DsrEFH-like"/>
    <property type="match status" value="1"/>
</dbReference>
<dbReference type="PANTHER" id="PTHR37691">
    <property type="entry name" value="BLR3518 PROTEIN"/>
    <property type="match status" value="1"/>
</dbReference>
<dbReference type="PANTHER" id="PTHR37691:SF1">
    <property type="entry name" value="BLR3518 PROTEIN"/>
    <property type="match status" value="1"/>
</dbReference>
<dbReference type="SUPFAM" id="SSF75169">
    <property type="entry name" value="DsrEFH-like"/>
    <property type="match status" value="1"/>
</dbReference>
<gene>
    <name evidence="1" type="ORF">METZ01_LOCUS354649</name>
</gene>
<dbReference type="EMBL" id="UINC01124563">
    <property type="protein sequence ID" value="SVD01795.1"/>
    <property type="molecule type" value="Genomic_DNA"/>
</dbReference>
<dbReference type="InterPro" id="IPR027396">
    <property type="entry name" value="DsrEFH-like"/>
</dbReference>
<dbReference type="InterPro" id="IPR003787">
    <property type="entry name" value="Sulphur_relay_DsrE/F-like"/>
</dbReference>
<reference evidence="1" key="1">
    <citation type="submission" date="2018-05" db="EMBL/GenBank/DDBJ databases">
        <authorList>
            <person name="Lanie J.A."/>
            <person name="Ng W.-L."/>
            <person name="Kazmierczak K.M."/>
            <person name="Andrzejewski T.M."/>
            <person name="Davidsen T.M."/>
            <person name="Wayne K.J."/>
            <person name="Tettelin H."/>
            <person name="Glass J.I."/>
            <person name="Rusch D."/>
            <person name="Podicherti R."/>
            <person name="Tsui H.-C.T."/>
            <person name="Winkler M.E."/>
        </authorList>
    </citation>
    <scope>NUCLEOTIDE SEQUENCE</scope>
</reference>
<name>A0A382RX97_9ZZZZ</name>